<dbReference type="RefSeq" id="WP_013918876.1">
    <property type="nucleotide sequence ID" value="NC_015690.1"/>
</dbReference>
<dbReference type="KEGG" id="pms:KNP414_05199"/>
<dbReference type="InterPro" id="IPR000182">
    <property type="entry name" value="GNAT_dom"/>
</dbReference>
<dbReference type="PROSITE" id="PS51186">
    <property type="entry name" value="GNAT"/>
    <property type="match status" value="1"/>
</dbReference>
<reference evidence="3" key="1">
    <citation type="submission" date="2011-06" db="EMBL/GenBank/DDBJ databases">
        <title>Complete genome sequence of Paenibacillus mucilaginosus KNP414.</title>
        <authorList>
            <person name="Wang J."/>
            <person name="Hu S."/>
            <person name="Hu X."/>
            <person name="Zhang B."/>
            <person name="Dong D."/>
            <person name="Zhang S."/>
            <person name="Zhao K."/>
            <person name="Wu D."/>
        </authorList>
    </citation>
    <scope>NUCLEOTIDE SEQUENCE [LARGE SCALE GENOMIC DNA]</scope>
    <source>
        <strain evidence="3">KNP414</strain>
    </source>
</reference>
<evidence type="ECO:0000313" key="2">
    <source>
        <dbReference type="EMBL" id="AEI43723.1"/>
    </source>
</evidence>
<name>F8FBW2_PAEMK</name>
<dbReference type="GO" id="GO:0016747">
    <property type="term" value="F:acyltransferase activity, transferring groups other than amino-acyl groups"/>
    <property type="evidence" value="ECO:0007669"/>
    <property type="project" value="InterPro"/>
</dbReference>
<dbReference type="Gene3D" id="3.40.630.30">
    <property type="match status" value="1"/>
</dbReference>
<dbReference type="AlphaFoldDB" id="F8FBW2"/>
<accession>F8FBW2</accession>
<evidence type="ECO:0000259" key="1">
    <source>
        <dbReference type="PROSITE" id="PS51186"/>
    </source>
</evidence>
<dbReference type="Proteomes" id="UP000006620">
    <property type="component" value="Chromosome"/>
</dbReference>
<dbReference type="SUPFAM" id="SSF55729">
    <property type="entry name" value="Acyl-CoA N-acyltransferases (Nat)"/>
    <property type="match status" value="1"/>
</dbReference>
<sequence length="277" mass="30303">MQAVFHERAVRVEEAEIRAVASRLTAIGEQEGNPHGVQVRRFGRVHAFLVKGIPDLYFNSVRGLGLEEGSEERIDEILDFYAEHGASCRFDIVPFGAQPELLRKLAERGYGQYGFHTALYGVVPELGLPTDPRDGQVIVRPLREDEFDLYAEIYAASFGMPAFLQPAVAANNRVLHGRAGWRFYLALYGDEPAAIGALHLEDGIGSLAAAATLPAFRRLGCQSALLLERLEEAARSACGLLVGQAAFGSASQANMERIGMKVAFTKSLWRKIDTGRG</sequence>
<keyword evidence="2" id="KW-0808">Transferase</keyword>
<reference evidence="2 3" key="2">
    <citation type="journal article" date="2013" name="Genome Announc.">
        <title>Genome Sequence of Growth-Improving Paenibacillus mucilaginosus Strain KNP414.</title>
        <authorList>
            <person name="Lu J.J."/>
            <person name="Wang J.F."/>
            <person name="Hu X.F."/>
        </authorList>
    </citation>
    <scope>NUCLEOTIDE SEQUENCE [LARGE SCALE GENOMIC DNA]</scope>
    <source>
        <strain evidence="2 3">KNP414</strain>
    </source>
</reference>
<dbReference type="HOGENOM" id="CLU_065178_1_0_9"/>
<protein>
    <submittedName>
        <fullName evidence="2">Acetyltransferase</fullName>
    </submittedName>
</protein>
<proteinExistence type="predicted"/>
<dbReference type="EMBL" id="CP002869">
    <property type="protein sequence ID" value="AEI43723.1"/>
    <property type="molecule type" value="Genomic_DNA"/>
</dbReference>
<gene>
    <name evidence="2" type="ordered locus">KNP414_05199</name>
</gene>
<evidence type="ECO:0000313" key="3">
    <source>
        <dbReference type="Proteomes" id="UP000006620"/>
    </source>
</evidence>
<dbReference type="InterPro" id="IPR016181">
    <property type="entry name" value="Acyl_CoA_acyltransferase"/>
</dbReference>
<dbReference type="PATRIC" id="fig|1036673.3.peg.4811"/>
<feature type="domain" description="N-acetyltransferase" evidence="1">
    <location>
        <begin position="137"/>
        <end position="277"/>
    </location>
</feature>
<organism evidence="2 3">
    <name type="scientific">Paenibacillus mucilaginosus (strain KNP414)</name>
    <dbReference type="NCBI Taxonomy" id="1036673"/>
    <lineage>
        <taxon>Bacteria</taxon>
        <taxon>Bacillati</taxon>
        <taxon>Bacillota</taxon>
        <taxon>Bacilli</taxon>
        <taxon>Bacillales</taxon>
        <taxon>Paenibacillaceae</taxon>
        <taxon>Paenibacillus</taxon>
    </lineage>
</organism>